<name>A0A392SRJ0_9FABA</name>
<reference evidence="1 2" key="1">
    <citation type="journal article" date="2018" name="Front. Plant Sci.">
        <title>Red Clover (Trifolium pratense) and Zigzag Clover (T. medium) - A Picture of Genomic Similarities and Differences.</title>
        <authorList>
            <person name="Dluhosova J."/>
            <person name="Istvanek J."/>
            <person name="Nedelnik J."/>
            <person name="Repkova J."/>
        </authorList>
    </citation>
    <scope>NUCLEOTIDE SEQUENCE [LARGE SCALE GENOMIC DNA]</scope>
    <source>
        <strain evidence="2">cv. 10/8</strain>
        <tissue evidence="1">Leaf</tissue>
    </source>
</reference>
<evidence type="ECO:0000313" key="1">
    <source>
        <dbReference type="EMBL" id="MCI51027.1"/>
    </source>
</evidence>
<comment type="caution">
    <text evidence="1">The sequence shown here is derived from an EMBL/GenBank/DDBJ whole genome shotgun (WGS) entry which is preliminary data.</text>
</comment>
<organism evidence="1 2">
    <name type="scientific">Trifolium medium</name>
    <dbReference type="NCBI Taxonomy" id="97028"/>
    <lineage>
        <taxon>Eukaryota</taxon>
        <taxon>Viridiplantae</taxon>
        <taxon>Streptophyta</taxon>
        <taxon>Embryophyta</taxon>
        <taxon>Tracheophyta</taxon>
        <taxon>Spermatophyta</taxon>
        <taxon>Magnoliopsida</taxon>
        <taxon>eudicotyledons</taxon>
        <taxon>Gunneridae</taxon>
        <taxon>Pentapetalae</taxon>
        <taxon>rosids</taxon>
        <taxon>fabids</taxon>
        <taxon>Fabales</taxon>
        <taxon>Fabaceae</taxon>
        <taxon>Papilionoideae</taxon>
        <taxon>50 kb inversion clade</taxon>
        <taxon>NPAAA clade</taxon>
        <taxon>Hologalegina</taxon>
        <taxon>IRL clade</taxon>
        <taxon>Trifolieae</taxon>
        <taxon>Trifolium</taxon>
    </lineage>
</organism>
<feature type="non-terminal residue" evidence="1">
    <location>
        <position position="1"/>
    </location>
</feature>
<proteinExistence type="predicted"/>
<dbReference type="Proteomes" id="UP000265520">
    <property type="component" value="Unassembled WGS sequence"/>
</dbReference>
<keyword evidence="2" id="KW-1185">Reference proteome</keyword>
<evidence type="ECO:0000313" key="2">
    <source>
        <dbReference type="Proteomes" id="UP000265520"/>
    </source>
</evidence>
<accession>A0A392SRJ0</accession>
<dbReference type="EMBL" id="LXQA010425607">
    <property type="protein sequence ID" value="MCI51027.1"/>
    <property type="molecule type" value="Genomic_DNA"/>
</dbReference>
<protein>
    <submittedName>
        <fullName evidence="1">Uncharacterized protein</fullName>
    </submittedName>
</protein>
<sequence length="10" mass="1080">AKREGMSKSS</sequence>